<evidence type="ECO:0000256" key="1">
    <source>
        <dbReference type="ARBA" id="ARBA00022553"/>
    </source>
</evidence>
<reference evidence="4" key="1">
    <citation type="submission" date="2025-08" db="UniProtKB">
        <authorList>
            <consortium name="RefSeq"/>
        </authorList>
    </citation>
    <scope>IDENTIFICATION</scope>
</reference>
<keyword evidence="1" id="KW-0597">Phosphoprotein</keyword>
<proteinExistence type="predicted"/>
<dbReference type="InterPro" id="IPR029336">
    <property type="entry name" value="DUF4594"/>
</dbReference>
<keyword evidence="3" id="KW-1185">Reference proteome</keyword>
<evidence type="ECO:0000313" key="3">
    <source>
        <dbReference type="Proteomes" id="UP000695022"/>
    </source>
</evidence>
<organism evidence="3 4">
    <name type="scientific">Priapulus caudatus</name>
    <name type="common">Priapulid worm</name>
    <dbReference type="NCBI Taxonomy" id="37621"/>
    <lineage>
        <taxon>Eukaryota</taxon>
        <taxon>Metazoa</taxon>
        <taxon>Ecdysozoa</taxon>
        <taxon>Scalidophora</taxon>
        <taxon>Priapulida</taxon>
        <taxon>Priapulimorpha</taxon>
        <taxon>Priapulimorphida</taxon>
        <taxon>Priapulidae</taxon>
        <taxon>Priapulus</taxon>
    </lineage>
</organism>
<sequence length="205" mass="24112">MQIKNEALRKRHEEIEADKRAALGQVQSARCRKEECKLFSNLHKRKSSQPTVVGGVSNARMCQLKQRVKLQPASNPNPLTNDSGQCHQKEEKFVMSKRNYDLHNDPMRIGKLDGREGRSSHRCVRNYGGVDFNNTLLRMDERRQRCADERTPYPKSNREFEMVMNGRERINHSEWVKEREQFDMERATRYLLAGPRPWDLDKIDN</sequence>
<dbReference type="GeneID" id="106812977"/>
<dbReference type="Pfam" id="PF15266">
    <property type="entry name" value="DUF4594"/>
    <property type="match status" value="1"/>
</dbReference>
<gene>
    <name evidence="4" type="primary">LOC106812977</name>
</gene>
<keyword evidence="2" id="KW-0175">Coiled coil</keyword>
<name>A0ABM1EJX6_PRICU</name>
<protein>
    <submittedName>
        <fullName evidence="4">Uncharacterized protein LOC106812977 isoform X2</fullName>
    </submittedName>
</protein>
<dbReference type="RefSeq" id="XP_014672497.1">
    <property type="nucleotide sequence ID" value="XM_014817011.1"/>
</dbReference>
<dbReference type="PANTHER" id="PTHR15635">
    <property type="entry name" value="COILED-COIL DOMAIN CONTAINING PROTEIN 9"/>
    <property type="match status" value="1"/>
</dbReference>
<evidence type="ECO:0000313" key="4">
    <source>
        <dbReference type="RefSeq" id="XP_014672497.1"/>
    </source>
</evidence>
<evidence type="ECO:0000256" key="2">
    <source>
        <dbReference type="ARBA" id="ARBA00023054"/>
    </source>
</evidence>
<dbReference type="PANTHER" id="PTHR15635:SF12">
    <property type="entry name" value="HABP4_PAI-RBP1 DOMAIN-CONTAINING PROTEIN"/>
    <property type="match status" value="1"/>
</dbReference>
<dbReference type="Proteomes" id="UP000695022">
    <property type="component" value="Unplaced"/>
</dbReference>
<accession>A0ABM1EJX6</accession>